<feature type="compositionally biased region" description="Acidic residues" evidence="5">
    <location>
        <begin position="314"/>
        <end position="358"/>
    </location>
</feature>
<feature type="region of interest" description="Disordered" evidence="5">
    <location>
        <begin position="270"/>
        <end position="382"/>
    </location>
</feature>
<feature type="compositionally biased region" description="Polar residues" evidence="5">
    <location>
        <begin position="39"/>
        <end position="48"/>
    </location>
</feature>
<dbReference type="GO" id="GO:0071821">
    <property type="term" value="C:FANCM-MHF complex"/>
    <property type="evidence" value="ECO:0007669"/>
    <property type="project" value="TreeGrafter"/>
</dbReference>
<keyword evidence="3" id="KW-0158">Chromosome</keyword>
<evidence type="ECO:0000256" key="3">
    <source>
        <dbReference type="ARBA" id="ARBA00022454"/>
    </source>
</evidence>
<dbReference type="PANTHER" id="PTHR22980">
    <property type="entry name" value="CORTISTATIN"/>
    <property type="match status" value="1"/>
</dbReference>
<feature type="domain" description="CENP-T/Histone H4 histone fold" evidence="6">
    <location>
        <begin position="426"/>
        <end position="502"/>
    </location>
</feature>
<dbReference type="GO" id="GO:0046982">
    <property type="term" value="F:protein heterodimerization activity"/>
    <property type="evidence" value="ECO:0007669"/>
    <property type="project" value="InterPro"/>
</dbReference>
<reference evidence="7" key="1">
    <citation type="journal article" date="2020" name="Stud. Mycol.">
        <title>101 Dothideomycetes genomes: a test case for predicting lifestyles and emergence of pathogens.</title>
        <authorList>
            <person name="Haridas S."/>
            <person name="Albert R."/>
            <person name="Binder M."/>
            <person name="Bloem J."/>
            <person name="Labutti K."/>
            <person name="Salamov A."/>
            <person name="Andreopoulos B."/>
            <person name="Baker S."/>
            <person name="Barry K."/>
            <person name="Bills G."/>
            <person name="Bluhm B."/>
            <person name="Cannon C."/>
            <person name="Castanera R."/>
            <person name="Culley D."/>
            <person name="Daum C."/>
            <person name="Ezra D."/>
            <person name="Gonzalez J."/>
            <person name="Henrissat B."/>
            <person name="Kuo A."/>
            <person name="Liang C."/>
            <person name="Lipzen A."/>
            <person name="Lutzoni F."/>
            <person name="Magnuson J."/>
            <person name="Mondo S."/>
            <person name="Nolan M."/>
            <person name="Ohm R."/>
            <person name="Pangilinan J."/>
            <person name="Park H.-J."/>
            <person name="Ramirez L."/>
            <person name="Alfaro M."/>
            <person name="Sun H."/>
            <person name="Tritt A."/>
            <person name="Yoshinaga Y."/>
            <person name="Zwiers L.-H."/>
            <person name="Turgeon B."/>
            <person name="Goodwin S."/>
            <person name="Spatafora J."/>
            <person name="Crous P."/>
            <person name="Grigoriev I."/>
        </authorList>
    </citation>
    <scope>NUCLEOTIDE SEQUENCE</scope>
    <source>
        <strain evidence="7">CBS 161.51</strain>
    </source>
</reference>
<dbReference type="AlphaFoldDB" id="A0A6A5T4X3"/>
<dbReference type="GO" id="GO:0003682">
    <property type="term" value="F:chromatin binding"/>
    <property type="evidence" value="ECO:0007669"/>
    <property type="project" value="TreeGrafter"/>
</dbReference>
<evidence type="ECO:0000259" key="6">
    <source>
        <dbReference type="Pfam" id="PF15511"/>
    </source>
</evidence>
<dbReference type="EMBL" id="ML975999">
    <property type="protein sequence ID" value="KAF1947230.1"/>
    <property type="molecule type" value="Genomic_DNA"/>
</dbReference>
<feature type="compositionally biased region" description="Basic and acidic residues" evidence="5">
    <location>
        <begin position="302"/>
        <end position="313"/>
    </location>
</feature>
<evidence type="ECO:0000313" key="7">
    <source>
        <dbReference type="EMBL" id="KAF1947230.1"/>
    </source>
</evidence>
<sequence>MSESARKKQRFSPERELERTPNTDARILPSTPFRRATSAGPTPGSNRTPVFRTPGTERTPRGGPATRPLPSRRVAPTTPHAIRALRERANAARTPGINRRRSGRVQRETPRDILRDLSKALARNTRPVEPSPQVLPQRTRHSALDLPDIDDGPHLAAPRLSMPLENMYDDDDSFHSAPPRQSLLPDLPDDVDGGTVQSLEFGRRAISEDPRFMFGGRHSERFGDFSELGAVEEEFEIDGTFINRRADRLLDDAIGDALDDDDTTTQMRALTGRRDGRQSDVDLGVFGDGEDDTEDPTFRFLIPERIRAPAREESQEELEKQEEQDEEDPDDEPPILPDDDADLTDDDEQDDDEQDDETAALNRSDLPGANDMLGWESDPPLDDDAELAAYREEASALDRSLQTPLRPASAQQTPIKKAKVFRVSEHGISFPSFPAAPVKKLALGFLKARGGKNARLDKAALEALVNTTNDFFEQISGDLAVYAHHGGRKVIEEKDVIALMKRFVPSHPIPFTIQMCKLTC</sequence>
<dbReference type="OrthoDB" id="10071681at2759"/>
<keyword evidence="8" id="KW-1185">Reference proteome</keyword>
<dbReference type="Proteomes" id="UP000800038">
    <property type="component" value="Unassembled WGS sequence"/>
</dbReference>
<dbReference type="Pfam" id="PF15511">
    <property type="entry name" value="CENP-T_C"/>
    <property type="match status" value="1"/>
</dbReference>
<accession>A0A6A5T4X3</accession>
<feature type="compositionally biased region" description="Basic and acidic residues" evidence="5">
    <location>
        <begin position="1"/>
        <end position="21"/>
    </location>
</feature>
<evidence type="ECO:0000256" key="1">
    <source>
        <dbReference type="ARBA" id="ARBA00004123"/>
    </source>
</evidence>
<proteinExistence type="predicted"/>
<dbReference type="InterPro" id="IPR035425">
    <property type="entry name" value="CENP-T/H4_C"/>
</dbReference>
<dbReference type="InterPro" id="IPR009072">
    <property type="entry name" value="Histone-fold"/>
</dbReference>
<dbReference type="GO" id="GO:0031297">
    <property type="term" value="P:replication fork processing"/>
    <property type="evidence" value="ECO:0007669"/>
    <property type="project" value="TreeGrafter"/>
</dbReference>
<dbReference type="SUPFAM" id="SSF47113">
    <property type="entry name" value="Histone-fold"/>
    <property type="match status" value="1"/>
</dbReference>
<evidence type="ECO:0000256" key="2">
    <source>
        <dbReference type="ARBA" id="ARBA00004286"/>
    </source>
</evidence>
<dbReference type="GO" id="GO:0005694">
    <property type="term" value="C:chromosome"/>
    <property type="evidence" value="ECO:0007669"/>
    <property type="project" value="UniProtKB-SubCell"/>
</dbReference>
<dbReference type="GO" id="GO:0000712">
    <property type="term" value="P:resolution of meiotic recombination intermediates"/>
    <property type="evidence" value="ECO:0007669"/>
    <property type="project" value="TreeGrafter"/>
</dbReference>
<organism evidence="7 8">
    <name type="scientific">Clathrospora elynae</name>
    <dbReference type="NCBI Taxonomy" id="706981"/>
    <lineage>
        <taxon>Eukaryota</taxon>
        <taxon>Fungi</taxon>
        <taxon>Dikarya</taxon>
        <taxon>Ascomycota</taxon>
        <taxon>Pezizomycotina</taxon>
        <taxon>Dothideomycetes</taxon>
        <taxon>Pleosporomycetidae</taxon>
        <taxon>Pleosporales</taxon>
        <taxon>Diademaceae</taxon>
        <taxon>Clathrospora</taxon>
    </lineage>
</organism>
<dbReference type="Gene3D" id="1.10.20.10">
    <property type="entry name" value="Histone, subunit A"/>
    <property type="match status" value="1"/>
</dbReference>
<name>A0A6A5T4X3_9PLEO</name>
<feature type="region of interest" description="Disordered" evidence="5">
    <location>
        <begin position="1"/>
        <end position="78"/>
    </location>
</feature>
<comment type="subcellular location">
    <subcellularLocation>
        <location evidence="2">Chromosome</location>
    </subcellularLocation>
    <subcellularLocation>
        <location evidence="1">Nucleus</location>
    </subcellularLocation>
</comment>
<protein>
    <recommendedName>
        <fullName evidence="6">CENP-T/Histone H4 histone fold domain-containing protein</fullName>
    </recommendedName>
</protein>
<evidence type="ECO:0000313" key="8">
    <source>
        <dbReference type="Proteomes" id="UP000800038"/>
    </source>
</evidence>
<keyword evidence="4" id="KW-0539">Nucleus</keyword>
<evidence type="ECO:0000256" key="4">
    <source>
        <dbReference type="ARBA" id="ARBA00023242"/>
    </source>
</evidence>
<evidence type="ECO:0000256" key="5">
    <source>
        <dbReference type="SAM" id="MobiDB-lite"/>
    </source>
</evidence>
<dbReference type="PANTHER" id="PTHR22980:SF5">
    <property type="entry name" value="CENP-T_HISTONE H4 HISTONE FOLD DOMAIN-CONTAINING PROTEIN"/>
    <property type="match status" value="1"/>
</dbReference>
<gene>
    <name evidence="7" type="ORF">EJ02DRAFT_430058</name>
</gene>